<dbReference type="InterPro" id="IPR005794">
    <property type="entry name" value="Fmt"/>
</dbReference>
<dbReference type="RefSeq" id="WP_262398009.1">
    <property type="nucleotide sequence ID" value="NZ_JACRTC010000006.1"/>
</dbReference>
<evidence type="ECO:0000259" key="7">
    <source>
        <dbReference type="Pfam" id="PF02911"/>
    </source>
</evidence>
<keyword evidence="4 5" id="KW-0648">Protein biosynthesis</keyword>
<keyword evidence="3 5" id="KW-0808">Transferase</keyword>
<dbReference type="CDD" id="cd08646">
    <property type="entry name" value="FMT_core_Met-tRNA-FMT_N"/>
    <property type="match status" value="1"/>
</dbReference>
<name>A0A926ICA6_9FIRM</name>
<evidence type="ECO:0000256" key="1">
    <source>
        <dbReference type="ARBA" id="ARBA00010699"/>
    </source>
</evidence>
<comment type="function">
    <text evidence="5">Attaches a formyl group to the free amino group of methionyl-tRNA(fMet). The formyl group appears to play a dual role in the initiator identity of N-formylmethionyl-tRNA by promoting its recognition by IF2 and preventing the misappropriation of this tRNA by the elongation apparatus.</text>
</comment>
<dbReference type="Proteomes" id="UP000660861">
    <property type="component" value="Unassembled WGS sequence"/>
</dbReference>
<gene>
    <name evidence="5" type="primary">fmt</name>
    <name evidence="8" type="ORF">H8709_08755</name>
</gene>
<dbReference type="PANTHER" id="PTHR11138:SF5">
    <property type="entry name" value="METHIONYL-TRNA FORMYLTRANSFERASE, MITOCHONDRIAL"/>
    <property type="match status" value="1"/>
</dbReference>
<feature type="domain" description="Formyl transferase C-terminal" evidence="7">
    <location>
        <begin position="204"/>
        <end position="297"/>
    </location>
</feature>
<evidence type="ECO:0000313" key="8">
    <source>
        <dbReference type="EMBL" id="MBC8570915.1"/>
    </source>
</evidence>
<evidence type="ECO:0000256" key="5">
    <source>
        <dbReference type="HAMAP-Rule" id="MF_00182"/>
    </source>
</evidence>
<proteinExistence type="inferred from homology"/>
<evidence type="ECO:0000256" key="3">
    <source>
        <dbReference type="ARBA" id="ARBA00022679"/>
    </source>
</evidence>
<organism evidence="8 9">
    <name type="scientific">Zongyangia hominis</name>
    <dbReference type="NCBI Taxonomy" id="2763677"/>
    <lineage>
        <taxon>Bacteria</taxon>
        <taxon>Bacillati</taxon>
        <taxon>Bacillota</taxon>
        <taxon>Clostridia</taxon>
        <taxon>Eubacteriales</taxon>
        <taxon>Oscillospiraceae</taxon>
        <taxon>Zongyangia</taxon>
    </lineage>
</organism>
<dbReference type="PANTHER" id="PTHR11138">
    <property type="entry name" value="METHIONYL-TRNA FORMYLTRANSFERASE"/>
    <property type="match status" value="1"/>
</dbReference>
<dbReference type="Gene3D" id="3.40.50.12230">
    <property type="match status" value="1"/>
</dbReference>
<dbReference type="Pfam" id="PF00551">
    <property type="entry name" value="Formyl_trans_N"/>
    <property type="match status" value="1"/>
</dbReference>
<protein>
    <recommendedName>
        <fullName evidence="2 5">Methionyl-tRNA formyltransferase</fullName>
        <ecNumber evidence="2 5">2.1.2.9</ecNumber>
    </recommendedName>
</protein>
<feature type="domain" description="Formyl transferase N-terminal" evidence="6">
    <location>
        <begin position="1"/>
        <end position="180"/>
    </location>
</feature>
<dbReference type="InterPro" id="IPR002376">
    <property type="entry name" value="Formyl_transf_N"/>
</dbReference>
<dbReference type="NCBIfam" id="TIGR00460">
    <property type="entry name" value="fmt"/>
    <property type="match status" value="1"/>
</dbReference>
<sequence length="307" mass="33139">MNLVFMGTPDFAVPCLRALAEGGHHILGVYTQPDKPKGRGYQMTFSPVKELALELGLPVFQPTTFKDAAVVEQLRALKPELIVVVAYGKILPKAVLDIPVLGCVNVHGSLLPKYRGAGPIQWSVIRGEKETGITTMFMGEGLDTGDMILKKATPIGEDETAGELFDRLMALGAQCLMETIALFERGEVPREPQNDEASTYAPMLDKKLARLDFSKSAEEIHNLVRGLNPWPVAFTTLGDKKLKVFAAKPAAGYAGEPGRLLSGERLIVGCGGGAVEFLEVALEGKKRMSGVDFLRGRRLEKGTAFGG</sequence>
<accession>A0A926ICA6</accession>
<evidence type="ECO:0000256" key="2">
    <source>
        <dbReference type="ARBA" id="ARBA00012261"/>
    </source>
</evidence>
<evidence type="ECO:0000256" key="4">
    <source>
        <dbReference type="ARBA" id="ARBA00022917"/>
    </source>
</evidence>
<dbReference type="CDD" id="cd08704">
    <property type="entry name" value="Met_tRNA_FMT_C"/>
    <property type="match status" value="1"/>
</dbReference>
<dbReference type="FunFam" id="3.40.50.12230:FF:000001">
    <property type="entry name" value="Methionyl-tRNA formyltransferase"/>
    <property type="match status" value="1"/>
</dbReference>
<dbReference type="InterPro" id="IPR005793">
    <property type="entry name" value="Formyl_trans_C"/>
</dbReference>
<dbReference type="EC" id="2.1.2.9" evidence="2 5"/>
<keyword evidence="9" id="KW-1185">Reference proteome</keyword>
<dbReference type="InterPro" id="IPR011034">
    <property type="entry name" value="Formyl_transferase-like_C_sf"/>
</dbReference>
<dbReference type="HAMAP" id="MF_00182">
    <property type="entry name" value="Formyl_trans"/>
    <property type="match status" value="1"/>
</dbReference>
<dbReference type="InterPro" id="IPR041711">
    <property type="entry name" value="Met-tRNA-FMT_N"/>
</dbReference>
<evidence type="ECO:0000259" key="6">
    <source>
        <dbReference type="Pfam" id="PF00551"/>
    </source>
</evidence>
<dbReference type="InterPro" id="IPR044135">
    <property type="entry name" value="Met-tRNA-FMT_C"/>
</dbReference>
<feature type="binding site" evidence="5">
    <location>
        <begin position="109"/>
        <end position="112"/>
    </location>
    <ligand>
        <name>(6S)-5,6,7,8-tetrahydrofolate</name>
        <dbReference type="ChEBI" id="CHEBI:57453"/>
    </ligand>
</feature>
<dbReference type="EMBL" id="JACRTC010000006">
    <property type="protein sequence ID" value="MBC8570915.1"/>
    <property type="molecule type" value="Genomic_DNA"/>
</dbReference>
<dbReference type="SUPFAM" id="SSF53328">
    <property type="entry name" value="Formyltransferase"/>
    <property type="match status" value="1"/>
</dbReference>
<dbReference type="Pfam" id="PF02911">
    <property type="entry name" value="Formyl_trans_C"/>
    <property type="match status" value="1"/>
</dbReference>
<comment type="caution">
    <text evidence="8">The sequence shown here is derived from an EMBL/GenBank/DDBJ whole genome shotgun (WGS) entry which is preliminary data.</text>
</comment>
<dbReference type="InterPro" id="IPR036477">
    <property type="entry name" value="Formyl_transf_N_sf"/>
</dbReference>
<reference evidence="8" key="1">
    <citation type="submission" date="2020-08" db="EMBL/GenBank/DDBJ databases">
        <title>Genome public.</title>
        <authorList>
            <person name="Liu C."/>
            <person name="Sun Q."/>
        </authorList>
    </citation>
    <scope>NUCLEOTIDE SEQUENCE</scope>
    <source>
        <strain evidence="8">NSJ-54</strain>
    </source>
</reference>
<comment type="catalytic activity">
    <reaction evidence="5">
        <text>L-methionyl-tRNA(fMet) + (6R)-10-formyltetrahydrofolate = N-formyl-L-methionyl-tRNA(fMet) + (6S)-5,6,7,8-tetrahydrofolate + H(+)</text>
        <dbReference type="Rhea" id="RHEA:24380"/>
        <dbReference type="Rhea" id="RHEA-COMP:9952"/>
        <dbReference type="Rhea" id="RHEA-COMP:9953"/>
        <dbReference type="ChEBI" id="CHEBI:15378"/>
        <dbReference type="ChEBI" id="CHEBI:57453"/>
        <dbReference type="ChEBI" id="CHEBI:78530"/>
        <dbReference type="ChEBI" id="CHEBI:78844"/>
        <dbReference type="ChEBI" id="CHEBI:195366"/>
        <dbReference type="EC" id="2.1.2.9"/>
    </reaction>
</comment>
<dbReference type="GO" id="GO:0004479">
    <property type="term" value="F:methionyl-tRNA formyltransferase activity"/>
    <property type="evidence" value="ECO:0007669"/>
    <property type="project" value="UniProtKB-UniRule"/>
</dbReference>
<dbReference type="PROSITE" id="PS00373">
    <property type="entry name" value="GART"/>
    <property type="match status" value="1"/>
</dbReference>
<evidence type="ECO:0000313" key="9">
    <source>
        <dbReference type="Proteomes" id="UP000660861"/>
    </source>
</evidence>
<dbReference type="SUPFAM" id="SSF50486">
    <property type="entry name" value="FMT C-terminal domain-like"/>
    <property type="match status" value="1"/>
</dbReference>
<dbReference type="GO" id="GO:0005829">
    <property type="term" value="C:cytosol"/>
    <property type="evidence" value="ECO:0007669"/>
    <property type="project" value="TreeGrafter"/>
</dbReference>
<dbReference type="AlphaFoldDB" id="A0A926ICA6"/>
<comment type="similarity">
    <text evidence="1 5">Belongs to the Fmt family.</text>
</comment>
<dbReference type="InterPro" id="IPR001555">
    <property type="entry name" value="GART_AS"/>
</dbReference>